<organism evidence="1 2">
    <name type="scientific">Melipona bicolor</name>
    <dbReference type="NCBI Taxonomy" id="60889"/>
    <lineage>
        <taxon>Eukaryota</taxon>
        <taxon>Metazoa</taxon>
        <taxon>Ecdysozoa</taxon>
        <taxon>Arthropoda</taxon>
        <taxon>Hexapoda</taxon>
        <taxon>Insecta</taxon>
        <taxon>Pterygota</taxon>
        <taxon>Neoptera</taxon>
        <taxon>Endopterygota</taxon>
        <taxon>Hymenoptera</taxon>
        <taxon>Apocrita</taxon>
        <taxon>Aculeata</taxon>
        <taxon>Apoidea</taxon>
        <taxon>Anthophila</taxon>
        <taxon>Apidae</taxon>
        <taxon>Melipona</taxon>
    </lineage>
</organism>
<feature type="non-terminal residue" evidence="1">
    <location>
        <position position="1"/>
    </location>
</feature>
<dbReference type="Proteomes" id="UP001177670">
    <property type="component" value="Unassembled WGS sequence"/>
</dbReference>
<evidence type="ECO:0000313" key="1">
    <source>
        <dbReference type="EMBL" id="KAK1136498.1"/>
    </source>
</evidence>
<dbReference type="AlphaFoldDB" id="A0AA40GER9"/>
<protein>
    <submittedName>
        <fullName evidence="1">Uncharacterized protein</fullName>
    </submittedName>
</protein>
<sequence>KSLFHVHTSDSNNQTCISSPRSRMVTTLLRQLPPIERPSTGAFQTDQVINAPQNPTIFPETNARTKIPKNEGDGEFRFEVWNRAAFSGFAIRCRRGEKGGGALFRKEIPEKIRKTVSRRTESSCFLELLEDIRGKGIPRREYGGDEGTRLQLGTRRLAWILEQTRKKRRESRMANESFRIPRGILRPCRFAPVSLSLSLSLSPFPPSPIPKSHFSHVEIVLSHLQDL</sequence>
<evidence type="ECO:0000313" key="2">
    <source>
        <dbReference type="Proteomes" id="UP001177670"/>
    </source>
</evidence>
<dbReference type="EMBL" id="JAHYIQ010000001">
    <property type="protein sequence ID" value="KAK1136498.1"/>
    <property type="molecule type" value="Genomic_DNA"/>
</dbReference>
<reference evidence="1" key="1">
    <citation type="submission" date="2021-10" db="EMBL/GenBank/DDBJ databases">
        <title>Melipona bicolor Genome sequencing and assembly.</title>
        <authorList>
            <person name="Araujo N.S."/>
            <person name="Arias M.C."/>
        </authorList>
    </citation>
    <scope>NUCLEOTIDE SEQUENCE</scope>
    <source>
        <strain evidence="1">USP_2M_L1-L4_2017</strain>
        <tissue evidence="1">Whole body</tissue>
    </source>
</reference>
<comment type="caution">
    <text evidence="1">The sequence shown here is derived from an EMBL/GenBank/DDBJ whole genome shotgun (WGS) entry which is preliminary data.</text>
</comment>
<keyword evidence="2" id="KW-1185">Reference proteome</keyword>
<name>A0AA40GER9_9HYME</name>
<proteinExistence type="predicted"/>
<gene>
    <name evidence="1" type="ORF">K0M31_001048</name>
</gene>
<accession>A0AA40GER9</accession>